<name>A0A6G0TWG3_APHGL</name>
<organism evidence="1 2">
    <name type="scientific">Aphis glycines</name>
    <name type="common">Soybean aphid</name>
    <dbReference type="NCBI Taxonomy" id="307491"/>
    <lineage>
        <taxon>Eukaryota</taxon>
        <taxon>Metazoa</taxon>
        <taxon>Ecdysozoa</taxon>
        <taxon>Arthropoda</taxon>
        <taxon>Hexapoda</taxon>
        <taxon>Insecta</taxon>
        <taxon>Pterygota</taxon>
        <taxon>Neoptera</taxon>
        <taxon>Paraneoptera</taxon>
        <taxon>Hemiptera</taxon>
        <taxon>Sternorrhyncha</taxon>
        <taxon>Aphidomorpha</taxon>
        <taxon>Aphidoidea</taxon>
        <taxon>Aphididae</taxon>
        <taxon>Aphidini</taxon>
        <taxon>Aphis</taxon>
        <taxon>Aphis</taxon>
    </lineage>
</organism>
<proteinExistence type="predicted"/>
<dbReference type="Proteomes" id="UP000475862">
    <property type="component" value="Unassembled WGS sequence"/>
</dbReference>
<sequence length="173" mass="20152">MEFGIPKHDYSFIECSANVLEAGLIGIHCLEKENAGQITNKSVQSNNLKPVFNNPFSALIKYLLVFIMGKVGINQKCIFSFILKLFEVTKFNQGYQFNFKKNLCTMEEPTFEHDLLLLHDIKFKTIIYFMLSPYIHSLKYRFLIKLVICSNSEIQFHNFHNIVPIGVLKNIHW</sequence>
<comment type="caution">
    <text evidence="1">The sequence shown here is derived from an EMBL/GenBank/DDBJ whole genome shotgun (WGS) entry which is preliminary data.</text>
</comment>
<accession>A0A6G0TWG3</accession>
<evidence type="ECO:0000313" key="1">
    <source>
        <dbReference type="EMBL" id="KAE9539920.1"/>
    </source>
</evidence>
<dbReference type="EMBL" id="VYZN01000014">
    <property type="protein sequence ID" value="KAE9539920.1"/>
    <property type="molecule type" value="Genomic_DNA"/>
</dbReference>
<dbReference type="AlphaFoldDB" id="A0A6G0TWG3"/>
<evidence type="ECO:0000313" key="2">
    <source>
        <dbReference type="Proteomes" id="UP000475862"/>
    </source>
</evidence>
<keyword evidence="2" id="KW-1185">Reference proteome</keyword>
<protein>
    <submittedName>
        <fullName evidence="1">Uncharacterized protein</fullName>
    </submittedName>
</protein>
<gene>
    <name evidence="1" type="ORF">AGLY_005172</name>
</gene>
<reference evidence="1 2" key="1">
    <citation type="submission" date="2019-08" db="EMBL/GenBank/DDBJ databases">
        <title>The genome of the soybean aphid Biotype 1, its phylome, world population structure and adaptation to the North American continent.</title>
        <authorList>
            <person name="Giordano R."/>
            <person name="Donthu R.K."/>
            <person name="Hernandez A.G."/>
            <person name="Wright C.L."/>
            <person name="Zimin A.V."/>
        </authorList>
    </citation>
    <scope>NUCLEOTIDE SEQUENCE [LARGE SCALE GENOMIC DNA]</scope>
    <source>
        <tissue evidence="1">Whole aphids</tissue>
    </source>
</reference>